<evidence type="ECO:0000313" key="2">
    <source>
        <dbReference type="Proteomes" id="UP000032160"/>
    </source>
</evidence>
<keyword evidence="2" id="KW-1185">Reference proteome</keyword>
<dbReference type="KEGG" id="pect:BN1012_Phect2392"/>
<organism evidence="1 2">
    <name type="scientific">Candidatus Phaeomarinibacter ectocarpi</name>
    <dbReference type="NCBI Taxonomy" id="1458461"/>
    <lineage>
        <taxon>Bacteria</taxon>
        <taxon>Pseudomonadati</taxon>
        <taxon>Pseudomonadota</taxon>
        <taxon>Alphaproteobacteria</taxon>
        <taxon>Hyphomicrobiales</taxon>
        <taxon>Parvibaculaceae</taxon>
        <taxon>Candidatus Phaeomarinibacter</taxon>
    </lineage>
</organism>
<proteinExistence type="predicted"/>
<dbReference type="HOGENOM" id="CLU_135611_0_0_5"/>
<gene>
    <name evidence="1" type="ORF">BN1012_Phect2392</name>
</gene>
<dbReference type="Pfam" id="PF07310">
    <property type="entry name" value="PAS_5"/>
    <property type="match status" value="1"/>
</dbReference>
<dbReference type="Proteomes" id="UP000032160">
    <property type="component" value="Chromosome I"/>
</dbReference>
<dbReference type="InterPro" id="IPR009922">
    <property type="entry name" value="DUF1457"/>
</dbReference>
<dbReference type="AlphaFoldDB" id="X5MMQ2"/>
<dbReference type="InterPro" id="IPR035965">
    <property type="entry name" value="PAS-like_dom_sf"/>
</dbReference>
<protein>
    <submittedName>
        <fullName evidence="1">Uncharacterized protein</fullName>
    </submittedName>
</protein>
<dbReference type="SUPFAM" id="SSF55785">
    <property type="entry name" value="PYP-like sensor domain (PAS domain)"/>
    <property type="match status" value="1"/>
</dbReference>
<reference evidence="1 2" key="1">
    <citation type="journal article" date="2014" name="Front. Genet.">
        <title>Genome and metabolic network of "Candidatus Phaeomarinobacter ectocarpi" Ec32, a new candidate genus of Alphaproteobacteria frequently associated with brown algae.</title>
        <authorList>
            <person name="Dittami S.M."/>
            <person name="Barbeyron T."/>
            <person name="Boyen C."/>
            <person name="Cambefort J."/>
            <person name="Collet G."/>
            <person name="Delage L."/>
            <person name="Gobet A."/>
            <person name="Groisillier A."/>
            <person name="Leblanc C."/>
            <person name="Michel G."/>
            <person name="Scornet D."/>
            <person name="Siegel A."/>
            <person name="Tapia J.E."/>
            <person name="Tonon T."/>
        </authorList>
    </citation>
    <scope>NUCLEOTIDE SEQUENCE [LARGE SCALE GENOMIC DNA]</scope>
    <source>
        <strain evidence="1 2">Ec32</strain>
    </source>
</reference>
<accession>X5MMQ2</accession>
<name>X5MMQ2_9HYPH</name>
<evidence type="ECO:0000313" key="1">
    <source>
        <dbReference type="EMBL" id="CDO60605.1"/>
    </source>
</evidence>
<sequence>MDVPRHLPRLIMLEPDLPAKADIRIFGTELAHRLGYDLTGQDMFDLYDSDRVHVVRELVTLVAEQHLVAVGYTDWTTPAGHVFTTENVWFPLICEDGKVTRLLGSLWEMTAIDADIVSLGDSLDKAENLSDRKFYQF</sequence>
<dbReference type="EMBL" id="HG966617">
    <property type="protein sequence ID" value="CDO60605.1"/>
    <property type="molecule type" value="Genomic_DNA"/>
</dbReference>
<dbReference type="STRING" id="1458461.BN1012_Phect2392"/>